<proteinExistence type="predicted"/>
<dbReference type="Proteomes" id="UP000790709">
    <property type="component" value="Unassembled WGS sequence"/>
</dbReference>
<accession>A0ACB8BU00</accession>
<name>A0ACB8BU00_9AGAM</name>
<gene>
    <name evidence="1" type="ORF">BV22DRAFT_1126126</name>
</gene>
<organism evidence="1 2">
    <name type="scientific">Leucogyrophana mollusca</name>
    <dbReference type="NCBI Taxonomy" id="85980"/>
    <lineage>
        <taxon>Eukaryota</taxon>
        <taxon>Fungi</taxon>
        <taxon>Dikarya</taxon>
        <taxon>Basidiomycota</taxon>
        <taxon>Agaricomycotina</taxon>
        <taxon>Agaricomycetes</taxon>
        <taxon>Agaricomycetidae</taxon>
        <taxon>Boletales</taxon>
        <taxon>Boletales incertae sedis</taxon>
        <taxon>Leucogyrophana</taxon>
    </lineage>
</organism>
<comment type="caution">
    <text evidence="1">The sequence shown here is derived from an EMBL/GenBank/DDBJ whole genome shotgun (WGS) entry which is preliminary data.</text>
</comment>
<keyword evidence="2" id="KW-1185">Reference proteome</keyword>
<evidence type="ECO:0000313" key="1">
    <source>
        <dbReference type="EMBL" id="KAH7928902.1"/>
    </source>
</evidence>
<sequence>MSLHTTASAPSRYSSTSNEKGDGDESREERINDWSGLNLAEMEGRVGFKGLFQNKFVSGVAMFATLGGFLFGYDQGVVSNVLAIESFGAAFPEIYSDASLKGWYVSTLLITAWLGSLLNGPVCDKIGRRRDIMCLVVIFLFGSALQTGATASAYLFGGRAVAGIAVGALTHVVPMYLAEISSANIRGALVALQQVAITFGILVSYWIAYGTSHIGGTRCAPEIPYSGPLLNGSPTFDPFNDVPAGGCTGQTQASWRIPVGVQMFPALCLGFGMIFMPYSPRWLMEKGRDDEAIQTLSRLRCKPADALSVRFEYLEIKAEIQYTREAREAAYPNAGRVRHLVNNYLMLVSSWPKFKRLAVGCLAMFYQQFVGCNAIIYYAPTIFGQLGLNPNTTSLLATGVYGVVNFLFTFPAVFLLDSAGRRPLLMCGAAGCFVALVVVGSLVAAFSTDWLSHPTAGRAAIAFIFLYDVNFCYSWGPIGWVLPSEIFPLHLRSTGISIAVSTAWMANFIIGLVSPMMLTQIADGGTYYFFAGFAALAFFTTLFFIPETRGRTLEEMNAAFGDHATDKERERMEAICRDLGLPEKALLAA</sequence>
<protein>
    <submittedName>
        <fullName evidence="1">General substrate transporter</fullName>
    </submittedName>
</protein>
<reference evidence="1" key="1">
    <citation type="journal article" date="2021" name="New Phytol.">
        <title>Evolutionary innovations through gain and loss of genes in the ectomycorrhizal Boletales.</title>
        <authorList>
            <person name="Wu G."/>
            <person name="Miyauchi S."/>
            <person name="Morin E."/>
            <person name="Kuo A."/>
            <person name="Drula E."/>
            <person name="Varga T."/>
            <person name="Kohler A."/>
            <person name="Feng B."/>
            <person name="Cao Y."/>
            <person name="Lipzen A."/>
            <person name="Daum C."/>
            <person name="Hundley H."/>
            <person name="Pangilinan J."/>
            <person name="Johnson J."/>
            <person name="Barry K."/>
            <person name="LaButti K."/>
            <person name="Ng V."/>
            <person name="Ahrendt S."/>
            <person name="Min B."/>
            <person name="Choi I.G."/>
            <person name="Park H."/>
            <person name="Plett J.M."/>
            <person name="Magnuson J."/>
            <person name="Spatafora J.W."/>
            <person name="Nagy L.G."/>
            <person name="Henrissat B."/>
            <person name="Grigoriev I.V."/>
            <person name="Yang Z.L."/>
            <person name="Xu J."/>
            <person name="Martin F.M."/>
        </authorList>
    </citation>
    <scope>NUCLEOTIDE SEQUENCE</scope>
    <source>
        <strain evidence="1">KUC20120723A-06</strain>
    </source>
</reference>
<dbReference type="EMBL" id="MU266347">
    <property type="protein sequence ID" value="KAH7928902.1"/>
    <property type="molecule type" value="Genomic_DNA"/>
</dbReference>
<evidence type="ECO:0000313" key="2">
    <source>
        <dbReference type="Proteomes" id="UP000790709"/>
    </source>
</evidence>